<accession>R0JI57</accession>
<protein>
    <submittedName>
        <fullName evidence="1">Uncharacterized protein</fullName>
    </submittedName>
</protein>
<dbReference type="AlphaFoldDB" id="R0JI57"/>
<dbReference type="Proteomes" id="UP000296049">
    <property type="component" value="Unassembled WGS sequence"/>
</dbReference>
<name>R0JI57_ANAPL</name>
<dbReference type="EMBL" id="KB743832">
    <property type="protein sequence ID" value="EOA96905.1"/>
    <property type="molecule type" value="Genomic_DNA"/>
</dbReference>
<organism evidence="1 2">
    <name type="scientific">Anas platyrhynchos</name>
    <name type="common">Mallard</name>
    <name type="synonym">Anas boschas</name>
    <dbReference type="NCBI Taxonomy" id="8839"/>
    <lineage>
        <taxon>Eukaryota</taxon>
        <taxon>Metazoa</taxon>
        <taxon>Chordata</taxon>
        <taxon>Craniata</taxon>
        <taxon>Vertebrata</taxon>
        <taxon>Euteleostomi</taxon>
        <taxon>Archelosauria</taxon>
        <taxon>Archosauria</taxon>
        <taxon>Dinosauria</taxon>
        <taxon>Saurischia</taxon>
        <taxon>Theropoda</taxon>
        <taxon>Coelurosauria</taxon>
        <taxon>Aves</taxon>
        <taxon>Neognathae</taxon>
        <taxon>Galloanserae</taxon>
        <taxon>Anseriformes</taxon>
        <taxon>Anatidae</taxon>
        <taxon>Anatinae</taxon>
        <taxon>Anas</taxon>
    </lineage>
</organism>
<sequence length="342" mass="37948">MALGACEEEEGPGKATQLGRKAARARGAVRGAHLLRLGVVAGRTCILRKNTAKADPRKHIEKAAFWKALRIIKIKLFTSVETVESVEKEPVFDSLIQCLYGSGRETARIPRFCNEGRAQQFLMSRKREEAKQPHYVGRERKICGQHLSVLYDAVQTAVQQGGCAPNSRLSGVRRLQEHICLNTRREKPEQQKLVIDETCLGEHFLKTVPRTASSFVCTPQCPKYLMFSCLTSAVPRVLSRAFSSTSSGLRCKQCSFSAPVACEGLEDERAKLQNQSVIEEWDSSEGIIFLTIFLTISEGSILGQEVVPESTASSMKYLPSSIAGKTQRCVGEHSDTFPLLRW</sequence>
<gene>
    <name evidence="1" type="ORF">Anapl_14202</name>
</gene>
<reference evidence="2" key="1">
    <citation type="journal article" date="2013" name="Nat. Genet.">
        <title>The duck genome and transcriptome provide insight into an avian influenza virus reservoir species.</title>
        <authorList>
            <person name="Huang Y."/>
            <person name="Li Y."/>
            <person name="Burt D.W."/>
            <person name="Chen H."/>
            <person name="Zhang Y."/>
            <person name="Qian W."/>
            <person name="Kim H."/>
            <person name="Gan S."/>
            <person name="Zhao Y."/>
            <person name="Li J."/>
            <person name="Yi K."/>
            <person name="Feng H."/>
            <person name="Zhu P."/>
            <person name="Li B."/>
            <person name="Liu Q."/>
            <person name="Fairley S."/>
            <person name="Magor K.E."/>
            <person name="Du Z."/>
            <person name="Hu X."/>
            <person name="Goodman L."/>
            <person name="Tafer H."/>
            <person name="Vignal A."/>
            <person name="Lee T."/>
            <person name="Kim K.W."/>
            <person name="Sheng Z."/>
            <person name="An Y."/>
            <person name="Searle S."/>
            <person name="Herrero J."/>
            <person name="Groenen M.A."/>
            <person name="Crooijmans R.P."/>
            <person name="Faraut T."/>
            <person name="Cai Q."/>
            <person name="Webster R.G."/>
            <person name="Aldridge J.R."/>
            <person name="Warren W.C."/>
            <person name="Bartschat S."/>
            <person name="Kehr S."/>
            <person name="Marz M."/>
            <person name="Stadler P.F."/>
            <person name="Smith J."/>
            <person name="Kraus R.H."/>
            <person name="Zhao Y."/>
            <person name="Ren L."/>
            <person name="Fei J."/>
            <person name="Morisson M."/>
            <person name="Kaiser P."/>
            <person name="Griffin D.K."/>
            <person name="Rao M."/>
            <person name="Pitel F."/>
            <person name="Wang J."/>
            <person name="Li N."/>
        </authorList>
    </citation>
    <scope>NUCLEOTIDE SEQUENCE [LARGE SCALE GENOMIC DNA]</scope>
</reference>
<keyword evidence="2" id="KW-1185">Reference proteome</keyword>
<evidence type="ECO:0000313" key="1">
    <source>
        <dbReference type="EMBL" id="EOA96905.1"/>
    </source>
</evidence>
<evidence type="ECO:0000313" key="2">
    <source>
        <dbReference type="Proteomes" id="UP000296049"/>
    </source>
</evidence>
<proteinExistence type="predicted"/>